<proteinExistence type="predicted"/>
<dbReference type="AlphaFoldDB" id="A0A1N7J9N7"/>
<feature type="transmembrane region" description="Helical" evidence="6">
    <location>
        <begin position="68"/>
        <end position="85"/>
    </location>
</feature>
<gene>
    <name evidence="7" type="ORF">SAMN05421779_10210</name>
</gene>
<evidence type="ECO:0000313" key="8">
    <source>
        <dbReference type="Proteomes" id="UP000185678"/>
    </source>
</evidence>
<accession>A0A1N7J9N7</accession>
<evidence type="ECO:0000256" key="2">
    <source>
        <dbReference type="ARBA" id="ARBA00022475"/>
    </source>
</evidence>
<keyword evidence="4 6" id="KW-1133">Transmembrane helix</keyword>
<dbReference type="Proteomes" id="UP000185678">
    <property type="component" value="Unassembled WGS sequence"/>
</dbReference>
<dbReference type="GO" id="GO:0043190">
    <property type="term" value="C:ATP-binding cassette (ABC) transporter complex"/>
    <property type="evidence" value="ECO:0007669"/>
    <property type="project" value="InterPro"/>
</dbReference>
<feature type="transmembrane region" description="Helical" evidence="6">
    <location>
        <begin position="12"/>
        <end position="34"/>
    </location>
</feature>
<dbReference type="PANTHER" id="PTHR33529">
    <property type="entry name" value="SLR0882 PROTEIN-RELATED"/>
    <property type="match status" value="1"/>
</dbReference>
<dbReference type="STRING" id="80876.SAMN05421779_10210"/>
<organism evidence="7 8">
    <name type="scientific">Insolitispirillum peregrinum</name>
    <dbReference type="NCBI Taxonomy" id="80876"/>
    <lineage>
        <taxon>Bacteria</taxon>
        <taxon>Pseudomonadati</taxon>
        <taxon>Pseudomonadota</taxon>
        <taxon>Alphaproteobacteria</taxon>
        <taxon>Rhodospirillales</taxon>
        <taxon>Novispirillaceae</taxon>
        <taxon>Insolitispirillum</taxon>
    </lineage>
</organism>
<dbReference type="EMBL" id="FTOA01000002">
    <property type="protein sequence ID" value="SIS46052.1"/>
    <property type="molecule type" value="Genomic_DNA"/>
</dbReference>
<keyword evidence="3 6" id="KW-0812">Transmembrane</keyword>
<protein>
    <submittedName>
        <fullName evidence="7">Lipopolysaccharide export system permease protein</fullName>
    </submittedName>
</protein>
<keyword evidence="5 6" id="KW-0472">Membrane</keyword>
<dbReference type="InterPro" id="IPR005495">
    <property type="entry name" value="LptG/LptF_permease"/>
</dbReference>
<dbReference type="GO" id="GO:0015920">
    <property type="term" value="P:lipopolysaccharide transport"/>
    <property type="evidence" value="ECO:0007669"/>
    <property type="project" value="TreeGrafter"/>
</dbReference>
<dbReference type="OrthoDB" id="9798468at2"/>
<dbReference type="NCBIfam" id="TIGR04408">
    <property type="entry name" value="LptG_lptG"/>
    <property type="match status" value="1"/>
</dbReference>
<dbReference type="GO" id="GO:0055085">
    <property type="term" value="P:transmembrane transport"/>
    <property type="evidence" value="ECO:0007669"/>
    <property type="project" value="InterPro"/>
</dbReference>
<comment type="subcellular location">
    <subcellularLocation>
        <location evidence="1">Cell membrane</location>
        <topology evidence="1">Multi-pass membrane protein</topology>
    </subcellularLocation>
</comment>
<dbReference type="RefSeq" id="WP_076398951.1">
    <property type="nucleotide sequence ID" value="NZ_FTOA01000002.1"/>
</dbReference>
<evidence type="ECO:0000256" key="4">
    <source>
        <dbReference type="ARBA" id="ARBA00022989"/>
    </source>
</evidence>
<dbReference type="InterPro" id="IPR030923">
    <property type="entry name" value="LptG"/>
</dbReference>
<evidence type="ECO:0000256" key="3">
    <source>
        <dbReference type="ARBA" id="ARBA00022692"/>
    </source>
</evidence>
<sequence length="374" mass="41486">MFRIYPTLSVYIGRHFLMALLATLLVIMGLILLLDFVELIRRAADRPGATLWILLGMSLLKLPNMVHTVLPFAVLIGGMVAMWRLTRNHELVVMRSVGVSVWQILGPAMLVVGTIGALDVGVVNPISATLYKSYERMEDKLILNHQGSFDLSKEGLWLRESIPAGHELAGGQVVVHAANVRQEEMILNMRMLSFIYLGPSERFVRRIDAAIGRLENGQFVLHDAWVMEAGKAGRHEDTLTLSTSLTLGRVQENFASPETLSFWELPQFIAFFDAAGFSTQQHRMYWHSLITTPFQLCAMVLMAAVFSVSPNQRGGGGFRRVVGGVSAGFLLYFFTRLTFALGLSATLPLWLAVWSPTLITVLLGTATLLHMEDG</sequence>
<keyword evidence="2" id="KW-1003">Cell membrane</keyword>
<dbReference type="Pfam" id="PF03739">
    <property type="entry name" value="LptF_LptG"/>
    <property type="match status" value="1"/>
</dbReference>
<name>A0A1N7J9N7_9PROT</name>
<feature type="transmembrane region" description="Helical" evidence="6">
    <location>
        <begin position="284"/>
        <end position="309"/>
    </location>
</feature>
<keyword evidence="8" id="KW-1185">Reference proteome</keyword>
<feature type="transmembrane region" description="Helical" evidence="6">
    <location>
        <begin position="349"/>
        <end position="369"/>
    </location>
</feature>
<evidence type="ECO:0000313" key="7">
    <source>
        <dbReference type="EMBL" id="SIS46052.1"/>
    </source>
</evidence>
<feature type="transmembrane region" description="Helical" evidence="6">
    <location>
        <begin position="97"/>
        <end position="118"/>
    </location>
</feature>
<evidence type="ECO:0000256" key="5">
    <source>
        <dbReference type="ARBA" id="ARBA00023136"/>
    </source>
</evidence>
<evidence type="ECO:0000256" key="6">
    <source>
        <dbReference type="SAM" id="Phobius"/>
    </source>
</evidence>
<feature type="transmembrane region" description="Helical" evidence="6">
    <location>
        <begin position="321"/>
        <end position="343"/>
    </location>
</feature>
<evidence type="ECO:0000256" key="1">
    <source>
        <dbReference type="ARBA" id="ARBA00004651"/>
    </source>
</evidence>
<reference evidence="7 8" key="1">
    <citation type="submission" date="2017-01" db="EMBL/GenBank/DDBJ databases">
        <authorList>
            <person name="Mah S.A."/>
            <person name="Swanson W.J."/>
            <person name="Moy G.W."/>
            <person name="Vacquier V.D."/>
        </authorList>
    </citation>
    <scope>NUCLEOTIDE SEQUENCE [LARGE SCALE GENOMIC DNA]</scope>
    <source>
        <strain evidence="7 8">DSM 11589</strain>
    </source>
</reference>
<dbReference type="PANTHER" id="PTHR33529:SF2">
    <property type="entry name" value="LIPOPOLYSACCHARIDE EXPORT SYSTEM PERMEASE PROTEIN LPTG"/>
    <property type="match status" value="1"/>
</dbReference>